<evidence type="ECO:0000313" key="2">
    <source>
        <dbReference type="Proteomes" id="UP001153331"/>
    </source>
</evidence>
<keyword evidence="2" id="KW-1185">Reference proteome</keyword>
<name>A0ACC2I2R9_9PLEO</name>
<proteinExistence type="predicted"/>
<protein>
    <submittedName>
        <fullName evidence="1">Uncharacterized protein</fullName>
    </submittedName>
</protein>
<gene>
    <name evidence="1" type="ORF">OPT61_g7301</name>
</gene>
<sequence length="846" mass="96304">METGYVELLKVCRDLGVAVEPRATEAQNGAIERAGRSLITRARAIRLNAGLPEEYVNECVMSAIYLLNRTPVEAIDWSCPYTRVKGVKLSVAHLEVIGAKAYVLNEKLPRGAKLESRALIGHLIGFDSTNIFRVWLPTLRRVIRTRDVVFVRDKLCNEQGQYAERRYIQEVAEVLDIEDASDYSNILTEQLSEPEELHQLESTHQLERSRQLERPNRDAVRSQPQSINQQQKDNQALITPEVTPESPEITQITGQLLRSQLTDNTSWGRGYTLAPEREELDRTSNNARRRAEISSELSDQFIVEGKRRRKPVDFGTYLATFAACVNPTALAKLVGEAPKIRLHRDQLPAEPKRWKDLNQHPFGDEFKKASRKEVDYCVQRSCFGQTADASEVTEAEILPLMWVFTYKFDEDGYLYKFKARLVVRGDLQQDYGDTYAATLAAKIFQCLIALAAAFDLEIYQYDVLNAFLNAELDRTTYVRCPEGYESELGQLLELKRALYGLRDAPRLWYKHLTATLEKLGLQQVPGVPCLFSNDHLIVFFFVDDIVVVVASKNKDLYHQLNRQMRAAYDMRFLGELKWFLGIRVIRDRSQKKIWLMQDSFIDKVAAKYNIAQESTKHPAVPLVDGNIGLSKEEPDEQRTKLYQELVGSLAYIATYTRPDVAQAHSELSRYLQNPGQKHVSAAYHAWKYLIGQKRLAIGAHGDQSSCTMFIGLSLGGAGAEPLFYGASDAAFADDLLTRRSSQGYLFMLYGMPIDWKATLQRSVTKSTTEAELLALSTAASELQAWNRLFKYIKLDLEITPTIYCDNLQTVGVVTKHEDKLFTRLRHVDVHQHWLRQEVAEGRISVE</sequence>
<comment type="caution">
    <text evidence="1">The sequence shown here is derived from an EMBL/GenBank/DDBJ whole genome shotgun (WGS) entry which is preliminary data.</text>
</comment>
<dbReference type="EMBL" id="JAPHNI010000587">
    <property type="protein sequence ID" value="KAJ8109652.1"/>
    <property type="molecule type" value="Genomic_DNA"/>
</dbReference>
<reference evidence="1" key="1">
    <citation type="submission" date="2022-11" db="EMBL/GenBank/DDBJ databases">
        <title>Genome Sequence of Boeremia exigua.</title>
        <authorList>
            <person name="Buettner E."/>
        </authorList>
    </citation>
    <scope>NUCLEOTIDE SEQUENCE</scope>
    <source>
        <strain evidence="1">CU02</strain>
    </source>
</reference>
<evidence type="ECO:0000313" key="1">
    <source>
        <dbReference type="EMBL" id="KAJ8109652.1"/>
    </source>
</evidence>
<accession>A0ACC2I2R9</accession>
<organism evidence="1 2">
    <name type="scientific">Boeremia exigua</name>
    <dbReference type="NCBI Taxonomy" id="749465"/>
    <lineage>
        <taxon>Eukaryota</taxon>
        <taxon>Fungi</taxon>
        <taxon>Dikarya</taxon>
        <taxon>Ascomycota</taxon>
        <taxon>Pezizomycotina</taxon>
        <taxon>Dothideomycetes</taxon>
        <taxon>Pleosporomycetidae</taxon>
        <taxon>Pleosporales</taxon>
        <taxon>Pleosporineae</taxon>
        <taxon>Didymellaceae</taxon>
        <taxon>Boeremia</taxon>
    </lineage>
</organism>
<dbReference type="Proteomes" id="UP001153331">
    <property type="component" value="Unassembled WGS sequence"/>
</dbReference>